<accession>A0AAI9XYY1</accession>
<evidence type="ECO:0000313" key="1">
    <source>
        <dbReference type="EMBL" id="KAK1468285.1"/>
    </source>
</evidence>
<keyword evidence="2" id="KW-1185">Reference proteome</keyword>
<proteinExistence type="predicted"/>
<sequence>MPRFHSAPEQLLLTQTDSRHLDVCGIPRFQPHFFNTTNTADCRPRTTRYGSIPPPLSRTREYHPVHSRVGSQPGLPFAVSCGIHPPIHPHFLFPGPVQSIHHDALATSTDIIQVSVPSPSPPSRHVSEGGIRRVLGHRRWDLDAGCPPSCRLQNPDSLL</sequence>
<organism evidence="1 2">
    <name type="scientific">Colletotrichum melonis</name>
    <dbReference type="NCBI Taxonomy" id="1209925"/>
    <lineage>
        <taxon>Eukaryota</taxon>
        <taxon>Fungi</taxon>
        <taxon>Dikarya</taxon>
        <taxon>Ascomycota</taxon>
        <taxon>Pezizomycotina</taxon>
        <taxon>Sordariomycetes</taxon>
        <taxon>Hypocreomycetidae</taxon>
        <taxon>Glomerellales</taxon>
        <taxon>Glomerellaceae</taxon>
        <taxon>Colletotrichum</taxon>
        <taxon>Colletotrichum acutatum species complex</taxon>
    </lineage>
</organism>
<reference evidence="1 2" key="1">
    <citation type="submission" date="2016-10" db="EMBL/GenBank/DDBJ databases">
        <title>The genome sequence of Colletotrichum fioriniae PJ7.</title>
        <authorList>
            <person name="Baroncelli R."/>
        </authorList>
    </citation>
    <scope>NUCLEOTIDE SEQUENCE [LARGE SCALE GENOMIC DNA]</scope>
    <source>
        <strain evidence="1">Col 31</strain>
    </source>
</reference>
<gene>
    <name evidence="1" type="ORF">CMEL01_00052</name>
</gene>
<dbReference type="EMBL" id="MLGG01000001">
    <property type="protein sequence ID" value="KAK1468285.1"/>
    <property type="molecule type" value="Genomic_DNA"/>
</dbReference>
<name>A0AAI9XYY1_9PEZI</name>
<comment type="caution">
    <text evidence="1">The sequence shown here is derived from an EMBL/GenBank/DDBJ whole genome shotgun (WGS) entry which is preliminary data.</text>
</comment>
<dbReference type="AlphaFoldDB" id="A0AAI9XYY1"/>
<evidence type="ECO:0000313" key="2">
    <source>
        <dbReference type="Proteomes" id="UP001239795"/>
    </source>
</evidence>
<protein>
    <submittedName>
        <fullName evidence="1">Uncharacterized protein</fullName>
    </submittedName>
</protein>
<dbReference type="Proteomes" id="UP001239795">
    <property type="component" value="Unassembled WGS sequence"/>
</dbReference>